<dbReference type="InterPro" id="IPR010104">
    <property type="entry name" value="TonB_rcpt_bac"/>
</dbReference>
<keyword evidence="10" id="KW-0732">Signal</keyword>
<dbReference type="Pfam" id="PF07715">
    <property type="entry name" value="Plug"/>
    <property type="match status" value="1"/>
</dbReference>
<dbReference type="KEGG" id="pmaw:MACH26_26710"/>
<evidence type="ECO:0000313" key="13">
    <source>
        <dbReference type="EMBL" id="BDX07150.1"/>
    </source>
</evidence>
<dbReference type="NCBIfam" id="TIGR01782">
    <property type="entry name" value="TonB-Xanth-Caul"/>
    <property type="match status" value="1"/>
</dbReference>
<feature type="domain" description="TonB-dependent receptor-like beta-barrel" evidence="11">
    <location>
        <begin position="447"/>
        <end position="935"/>
    </location>
</feature>
<dbReference type="EMBL" id="AP027272">
    <property type="protein sequence ID" value="BDX07150.1"/>
    <property type="molecule type" value="Genomic_DNA"/>
</dbReference>
<dbReference type="InterPro" id="IPR036942">
    <property type="entry name" value="Beta-barrel_TonB_sf"/>
</dbReference>
<dbReference type="Gene3D" id="2.40.170.20">
    <property type="entry name" value="TonB-dependent receptor, beta-barrel domain"/>
    <property type="match status" value="1"/>
</dbReference>
<dbReference type="PROSITE" id="PS52016">
    <property type="entry name" value="TONB_DEPENDENT_REC_3"/>
    <property type="match status" value="1"/>
</dbReference>
<dbReference type="GO" id="GO:0009279">
    <property type="term" value="C:cell outer membrane"/>
    <property type="evidence" value="ECO:0007669"/>
    <property type="project" value="UniProtKB-SubCell"/>
</dbReference>
<evidence type="ECO:0000256" key="1">
    <source>
        <dbReference type="ARBA" id="ARBA00004571"/>
    </source>
</evidence>
<dbReference type="SUPFAM" id="SSF56935">
    <property type="entry name" value="Porins"/>
    <property type="match status" value="1"/>
</dbReference>
<evidence type="ECO:0000256" key="6">
    <source>
        <dbReference type="ARBA" id="ARBA00023136"/>
    </source>
</evidence>
<dbReference type="InterPro" id="IPR037066">
    <property type="entry name" value="Plug_dom_sf"/>
</dbReference>
<keyword evidence="4 8" id="KW-0812">Transmembrane</keyword>
<dbReference type="InterPro" id="IPR012910">
    <property type="entry name" value="Plug_dom"/>
</dbReference>
<gene>
    <name evidence="13" type="primary">iroN_3</name>
    <name evidence="13" type="ORF">MACH26_26710</name>
</gene>
<dbReference type="InterPro" id="IPR000531">
    <property type="entry name" value="Beta-barrel_TonB"/>
</dbReference>
<feature type="chain" id="PRO_5041450618" evidence="10">
    <location>
        <begin position="30"/>
        <end position="970"/>
    </location>
</feature>
<evidence type="ECO:0000259" key="12">
    <source>
        <dbReference type="Pfam" id="PF07715"/>
    </source>
</evidence>
<organism evidence="13 14">
    <name type="scientific">Planctobacterium marinum</name>
    <dbReference type="NCBI Taxonomy" id="1631968"/>
    <lineage>
        <taxon>Bacteria</taxon>
        <taxon>Pseudomonadati</taxon>
        <taxon>Pseudomonadota</taxon>
        <taxon>Gammaproteobacteria</taxon>
        <taxon>Alteromonadales</taxon>
        <taxon>Alteromonadaceae</taxon>
        <taxon>Planctobacterium</taxon>
    </lineage>
</organism>
<dbReference type="RefSeq" id="WP_338293137.1">
    <property type="nucleotide sequence ID" value="NZ_AP027272.1"/>
</dbReference>
<keyword evidence="5 9" id="KW-0798">TonB box</keyword>
<dbReference type="Proteomes" id="UP001333710">
    <property type="component" value="Chromosome"/>
</dbReference>
<sequence length="970" mass="106204">MKQTKFFKTRLSVAISMLLGATTVAPVMAQEADTDAANDNVEIIEVSGIRGSLARSQDIKRDSAGVVDAISAEEMGKFPDTNLAESLQRITGVSVSRSNGEGSEITVRGFGPGFNLVTLNGRQMPGTGYTRSYDLANLSSEGVSTLEVHKTAKSYLPSGGLGATVNIMTTKPLNSPGFKYSASAKGIYDESNVKGDDVTPEFAAVISNTFLDDNFGVALSFSHQERDFQQQSANIQGWKAQSLFSDNSFASRSEEHAAREDYVGSIFLPQDVNYGINDVQRERTNGQLTLQYAITDDFIATVDYTATRVTVGSEYVGWGFWYGGFGGVSSFDYNENGTVTYMDVRADDGSFTANRATTDVEADSIGINLDWNVNEDFNVSFDYHDSSNGADNGADPGLGSTGQLIFGSNLVDRTTFDIREGDIPQIFGYWQNGGNEMLPSEIDHNFDQFIHSPGEATVEQFQLDVEWVNPYDFPLVSLKVGAAYTENFLEGSNTWSGLMGGPGFSPSYTALFPDNMFVRNSTAGFLDEFSGGGNDLATNYYYTFDYDEAISRAAANIPGYDPDFVSTRGDASILEETTSFYIASQWDFEVSEYLVQLNAGVRYEETDVTSRALQLIPLQVNWVAATEWITIFSDDQQYYVDQGENDVFLPSLDLKVDITDDLVGRISWGKTMARPNLGDLVSILSVSGSPKPGARTGGQGNTSLLPFESTNLDISLEYYYGEASYASIGYFKKDVENFVATLQSEETFEGLNDIQNSARWNDAVSALEGMGMQANETNIYNYLVENGFANADGAIEPLPGDPQIVWTISKPQNLDEKSVDGFEIAVQHMFGETGFGAAVNATFVDGDVEFDPTSFAIQSPLNGLSDSANVQAFYEDDELSVKFTYAWRDSYYAGGGQGQGSAGEPTQTKEFGQLDLSINYDIDENLTVFFEGINLTNEVEENYGRFEEQFLSARQYGTRYVLGARYSFSD</sequence>
<evidence type="ECO:0000256" key="5">
    <source>
        <dbReference type="ARBA" id="ARBA00023077"/>
    </source>
</evidence>
<evidence type="ECO:0000256" key="3">
    <source>
        <dbReference type="ARBA" id="ARBA00022452"/>
    </source>
</evidence>
<keyword evidence="2 8" id="KW-0813">Transport</keyword>
<comment type="subcellular location">
    <subcellularLocation>
        <location evidence="1 8">Cell outer membrane</location>
        <topology evidence="1 8">Multi-pass membrane protein</topology>
    </subcellularLocation>
</comment>
<dbReference type="PANTHER" id="PTHR40980">
    <property type="entry name" value="PLUG DOMAIN-CONTAINING PROTEIN"/>
    <property type="match status" value="1"/>
</dbReference>
<dbReference type="AlphaFoldDB" id="A0AA48HYW3"/>
<dbReference type="InterPro" id="IPR039426">
    <property type="entry name" value="TonB-dep_rcpt-like"/>
</dbReference>
<keyword evidence="3 8" id="KW-1134">Transmembrane beta strand</keyword>
<keyword evidence="7 8" id="KW-0998">Cell outer membrane</keyword>
<evidence type="ECO:0000256" key="9">
    <source>
        <dbReference type="RuleBase" id="RU003357"/>
    </source>
</evidence>
<evidence type="ECO:0000256" key="10">
    <source>
        <dbReference type="SAM" id="SignalP"/>
    </source>
</evidence>
<evidence type="ECO:0000256" key="2">
    <source>
        <dbReference type="ARBA" id="ARBA00022448"/>
    </source>
</evidence>
<evidence type="ECO:0000313" key="14">
    <source>
        <dbReference type="Proteomes" id="UP001333710"/>
    </source>
</evidence>
<evidence type="ECO:0000256" key="4">
    <source>
        <dbReference type="ARBA" id="ARBA00022692"/>
    </source>
</evidence>
<dbReference type="Pfam" id="PF00593">
    <property type="entry name" value="TonB_dep_Rec_b-barrel"/>
    <property type="match status" value="1"/>
</dbReference>
<name>A0AA48HYW3_9ALTE</name>
<keyword evidence="6 8" id="KW-0472">Membrane</keyword>
<feature type="signal peptide" evidence="10">
    <location>
        <begin position="1"/>
        <end position="29"/>
    </location>
</feature>
<accession>A0AA48HYW3</accession>
<proteinExistence type="inferred from homology"/>
<dbReference type="PANTHER" id="PTHR40980:SF3">
    <property type="entry name" value="TONB-DEPENDENT RECEPTOR-LIKE BETA-BARREL DOMAIN-CONTAINING PROTEIN"/>
    <property type="match status" value="1"/>
</dbReference>
<keyword evidence="13" id="KW-0675">Receptor</keyword>
<feature type="domain" description="TonB-dependent receptor plug" evidence="12">
    <location>
        <begin position="60"/>
        <end position="160"/>
    </location>
</feature>
<reference evidence="13" key="1">
    <citation type="submission" date="2023-01" db="EMBL/GenBank/DDBJ databases">
        <title>Complete genome sequence of Planctobacterium marinum strain Dej080120_11.</title>
        <authorList>
            <person name="Ueki S."/>
            <person name="Maruyama F."/>
        </authorList>
    </citation>
    <scope>NUCLEOTIDE SEQUENCE</scope>
    <source>
        <strain evidence="13">Dej080120_11</strain>
    </source>
</reference>
<evidence type="ECO:0000256" key="7">
    <source>
        <dbReference type="ARBA" id="ARBA00023237"/>
    </source>
</evidence>
<comment type="similarity">
    <text evidence="8 9">Belongs to the TonB-dependent receptor family.</text>
</comment>
<evidence type="ECO:0000256" key="8">
    <source>
        <dbReference type="PROSITE-ProRule" id="PRU01360"/>
    </source>
</evidence>
<evidence type="ECO:0000259" key="11">
    <source>
        <dbReference type="Pfam" id="PF00593"/>
    </source>
</evidence>
<dbReference type="Gene3D" id="2.170.130.10">
    <property type="entry name" value="TonB-dependent receptor, plug domain"/>
    <property type="match status" value="1"/>
</dbReference>
<protein>
    <submittedName>
        <fullName evidence="13">TonB-dependent receptor</fullName>
    </submittedName>
</protein>
<keyword evidence="14" id="KW-1185">Reference proteome</keyword>